<comment type="caution">
    <text evidence="1">The sequence shown here is derived from an EMBL/GenBank/DDBJ whole genome shotgun (WGS) entry which is preliminary data.</text>
</comment>
<name>X1NW55_9ZZZZ</name>
<feature type="non-terminal residue" evidence="1">
    <location>
        <position position="55"/>
    </location>
</feature>
<gene>
    <name evidence="1" type="ORF">S06H3_35428</name>
</gene>
<reference evidence="1" key="1">
    <citation type="journal article" date="2014" name="Front. Microbiol.">
        <title>High frequency of phylogenetically diverse reductive dehalogenase-homologous genes in deep subseafloor sedimentary metagenomes.</title>
        <authorList>
            <person name="Kawai M."/>
            <person name="Futagami T."/>
            <person name="Toyoda A."/>
            <person name="Takaki Y."/>
            <person name="Nishi S."/>
            <person name="Hori S."/>
            <person name="Arai W."/>
            <person name="Tsubouchi T."/>
            <person name="Morono Y."/>
            <person name="Uchiyama I."/>
            <person name="Ito T."/>
            <person name="Fujiyama A."/>
            <person name="Inagaki F."/>
            <person name="Takami H."/>
        </authorList>
    </citation>
    <scope>NUCLEOTIDE SEQUENCE</scope>
    <source>
        <strain evidence="1">Expedition CK06-06</strain>
    </source>
</reference>
<sequence length="55" mass="5681">MLPELGHFALILAMLLAALQAFFGIAGPALGRDRWIAAVTPAVAGQFVMLATSVA</sequence>
<organism evidence="1">
    <name type="scientific">marine sediment metagenome</name>
    <dbReference type="NCBI Taxonomy" id="412755"/>
    <lineage>
        <taxon>unclassified sequences</taxon>
        <taxon>metagenomes</taxon>
        <taxon>ecological metagenomes</taxon>
    </lineage>
</organism>
<dbReference type="EMBL" id="BARV01021372">
    <property type="protein sequence ID" value="GAI22899.1"/>
    <property type="molecule type" value="Genomic_DNA"/>
</dbReference>
<proteinExistence type="predicted"/>
<accession>X1NW55</accession>
<evidence type="ECO:0000313" key="1">
    <source>
        <dbReference type="EMBL" id="GAI22899.1"/>
    </source>
</evidence>
<dbReference type="AlphaFoldDB" id="X1NW55"/>
<protein>
    <submittedName>
        <fullName evidence="1">Uncharacterized protein</fullName>
    </submittedName>
</protein>